<dbReference type="GO" id="GO:0005654">
    <property type="term" value="C:nucleoplasm"/>
    <property type="evidence" value="ECO:0007669"/>
    <property type="project" value="TreeGrafter"/>
</dbReference>
<name>A0A7G2CGL1_9TRYP</name>
<keyword evidence="4" id="KW-1185">Reference proteome</keyword>
<feature type="region of interest" description="Disordered" evidence="2">
    <location>
        <begin position="909"/>
        <end position="938"/>
    </location>
</feature>
<dbReference type="PANTHER" id="PTHR16148:SF14">
    <property type="entry name" value="MYND-TYPE DOMAIN-CONTAINING PROTEIN"/>
    <property type="match status" value="1"/>
</dbReference>
<protein>
    <submittedName>
        <fullName evidence="3">Uncharacterized protein</fullName>
    </submittedName>
</protein>
<dbReference type="PANTHER" id="PTHR16148">
    <property type="entry name" value="NF-KAPPA-B-REPRESSING FACTOR-RELATED"/>
    <property type="match status" value="1"/>
</dbReference>
<dbReference type="VEuPathDB" id="TriTrypDB:ADEAN_000566400"/>
<keyword evidence="1" id="KW-0175">Coiled coil</keyword>
<organism evidence="3 4">
    <name type="scientific">Angomonas deanei</name>
    <dbReference type="NCBI Taxonomy" id="59799"/>
    <lineage>
        <taxon>Eukaryota</taxon>
        <taxon>Discoba</taxon>
        <taxon>Euglenozoa</taxon>
        <taxon>Kinetoplastea</taxon>
        <taxon>Metakinetoplastina</taxon>
        <taxon>Trypanosomatida</taxon>
        <taxon>Trypanosomatidae</taxon>
        <taxon>Strigomonadinae</taxon>
        <taxon>Angomonas</taxon>
    </lineage>
</organism>
<evidence type="ECO:0000256" key="2">
    <source>
        <dbReference type="SAM" id="MobiDB-lite"/>
    </source>
</evidence>
<feature type="compositionally biased region" description="Basic and acidic residues" evidence="2">
    <location>
        <begin position="909"/>
        <end position="923"/>
    </location>
</feature>
<feature type="region of interest" description="Disordered" evidence="2">
    <location>
        <begin position="1194"/>
        <end position="1220"/>
    </location>
</feature>
<dbReference type="EMBL" id="LR877154">
    <property type="protein sequence ID" value="CAD2218177.1"/>
    <property type="molecule type" value="Genomic_DNA"/>
</dbReference>
<sequence length="1574" mass="184195">MERSPLEVLGDALRYPYYFYPRYYDLDRFINRLKERGEAHHNNKNNNINININININEHKEKEDAPKDATEFYKKPYFSRTFFTLIELKDDAKKYKILTSLEKELTIAFKFWVRDVLQFSSSREKEMIDHHNQNFNDHSSAYVQGLQANMIYNHIQLLKSCDEGTRKIFLEISGYDKFFLQSRLKYYYMRSLLLKFYNQLTPFSVYRDNNNNNNHIAFDFFSDWEFVEEDINVDAFLLASKAESERNFDDGSTHYYYFNQHRKVSSHSFSSKLARYFEYLTEKKTNEKEEEEKEKKHKKKKWKPFPKRGEETLAERVSTLIEQCSHFFHALNHNASRQSEHFQPNFKVKNPLWIRYLNNVNHFFFNNEDHHFYTRFWNSRENLTLNLPTVLYFPASVFLYMEQNNRYVQSRNYLRQREEKRRQLEANHHNKKKYDSVPVALPSTAPDAEAYIDNPMGYYNILERLGNTHGKKNENINYRSMRETEKFLHSPLLKEEFRFLDHHNHADRPDSFSFGGNVYCDLTATPLRPFIHSTTCEEHNLPLNLSGELFLDRQSGGPLSVVEMVRQRCMADIPKDYYKNLVFFQKRNRALGEFLSKTAPAVAEPIKVIKPSRKKKSTPLEPITTDKKETELPSDTKNETNHNGNANNLFAKELLKIRSEAIPIDAAYVEQTTPPKTTTTEDTSNLMDNKNDASPQYNDYVKLFHLFFTNPRQYHNTFRYKTMSRQRALVRRYTRFTYQSPYWLEVEEAASVLQGSGLLHTGSSGQELAEVPNTNNNSVVSFDLNSSRKALEVYVKEGILSQTKARRRASVSARTPEALSFCYVNPKNAPIFFNGKLLMNAEQTSDASLFNRMTCAPNNYAASLQNNNNNNNDKKTEKRYFFKGEYYSPSLGVLPLSRRTTEWLTKCRREERKERHSKEGDHRPHYRNNNKKEEEGDVTALNDTDAHEVFWVDYSILQRAGLALKPDAIVLSVHYRYLIPPNKFKLFRDTYRTVYSDHIRNEASILQNTTVGPNDEDTDNTSNDKQGPHYSKLSVVCARDVVDYMELLYLLTYEPVVYLSSSEKTLRQKWKKEKREEEEMKKARKANQLEDEEDEADVQAALLEKVVQELKEENQASALKRFMALESYYRVLLKKREQMAKNYYLRFYLKSSRQTTTDTEEEETKTHKPDVSEKDFNKILSSVPHLERYLKKCERQRKMRQKSSSSEKETANSLQDGLGSVLYTKEEEEERTEGVRGIDIASPLETLSMFRQPQHQKTKHISNPAQHFALLEQYALQSGYFSPAELAALKTEVDRRAHLRSTPTKNALLHPASAVNVLTGVANTKPTSPEEAMLTKVVQGHLYFDSFNNLEKEITHTKLLLNRLERRAIQEEAYAYNFEQFSQNHFYKTAKLDYSSRLDMAIFSLNLIQTNEVGEMHNYDEEDRSHQKKNKNIQKKLALLSQGEVWTTLQFIENNKESISAEHSTVSGLEVTLTGEVRNTLPARQEDRAAAAPPSEGTARAALTQEGGTQDPLESEFLSPDNNNNNNNNNTFFGRKRGRIESRRVLMIPSTSLKWSRNIQFMLRKKKYWLSRTF</sequence>
<dbReference type="Proteomes" id="UP000515908">
    <property type="component" value="Chromosome 10"/>
</dbReference>
<gene>
    <name evidence="3" type="ORF">ADEAN_000566400</name>
</gene>
<feature type="compositionally biased region" description="Basic and acidic residues" evidence="2">
    <location>
        <begin position="624"/>
        <end position="640"/>
    </location>
</feature>
<feature type="region of interest" description="Disordered" evidence="2">
    <location>
        <begin position="612"/>
        <end position="645"/>
    </location>
</feature>
<feature type="region of interest" description="Disordered" evidence="2">
    <location>
        <begin position="1482"/>
        <end position="1534"/>
    </location>
</feature>
<dbReference type="GO" id="GO:0005730">
    <property type="term" value="C:nucleolus"/>
    <property type="evidence" value="ECO:0007669"/>
    <property type="project" value="TreeGrafter"/>
</dbReference>
<evidence type="ECO:0000313" key="3">
    <source>
        <dbReference type="EMBL" id="CAD2218177.1"/>
    </source>
</evidence>
<accession>A0A7G2CGL1</accession>
<proteinExistence type="predicted"/>
<feature type="region of interest" description="Disordered" evidence="2">
    <location>
        <begin position="1006"/>
        <end position="1029"/>
    </location>
</feature>
<reference evidence="3 4" key="1">
    <citation type="submission" date="2020-08" db="EMBL/GenBank/DDBJ databases">
        <authorList>
            <person name="Newling K."/>
            <person name="Davey J."/>
            <person name="Forrester S."/>
        </authorList>
    </citation>
    <scope>NUCLEOTIDE SEQUENCE [LARGE SCALE GENOMIC DNA]</scope>
    <source>
        <strain evidence="4">Crithidia deanei Carvalho (ATCC PRA-265)</strain>
    </source>
</reference>
<feature type="coiled-coil region" evidence="1">
    <location>
        <begin position="1072"/>
        <end position="1120"/>
    </location>
</feature>
<evidence type="ECO:0000313" key="4">
    <source>
        <dbReference type="Proteomes" id="UP000515908"/>
    </source>
</evidence>
<evidence type="ECO:0000256" key="1">
    <source>
        <dbReference type="SAM" id="Coils"/>
    </source>
</evidence>